<dbReference type="AlphaFoldDB" id="A0A0F9YY69"/>
<keyword evidence="1" id="KW-0812">Transmembrane</keyword>
<gene>
    <name evidence="2" type="ORF">UR21_C0009G0002</name>
</gene>
<organism evidence="2 3">
    <name type="scientific">Candidatus Woesebacteria bacterium GW2011_GWC2_31_9</name>
    <dbReference type="NCBI Taxonomy" id="1618586"/>
    <lineage>
        <taxon>Bacteria</taxon>
        <taxon>Candidatus Woeseibacteriota</taxon>
    </lineage>
</organism>
<accession>A0A0F9YY69</accession>
<dbReference type="EMBL" id="LBOI01000009">
    <property type="protein sequence ID" value="KKP31421.1"/>
    <property type="molecule type" value="Genomic_DNA"/>
</dbReference>
<feature type="transmembrane region" description="Helical" evidence="1">
    <location>
        <begin position="12"/>
        <end position="33"/>
    </location>
</feature>
<keyword evidence="1" id="KW-1133">Transmembrane helix</keyword>
<evidence type="ECO:0000313" key="2">
    <source>
        <dbReference type="EMBL" id="KKP31421.1"/>
    </source>
</evidence>
<name>A0A0F9YY69_9BACT</name>
<keyword evidence="1" id="KW-0472">Membrane</keyword>
<protein>
    <submittedName>
        <fullName evidence="2">Uncharacterized protein</fullName>
    </submittedName>
</protein>
<comment type="caution">
    <text evidence="2">The sequence shown here is derived from an EMBL/GenBank/DDBJ whole genome shotgun (WGS) entry which is preliminary data.</text>
</comment>
<evidence type="ECO:0000256" key="1">
    <source>
        <dbReference type="SAM" id="Phobius"/>
    </source>
</evidence>
<reference evidence="2 3" key="1">
    <citation type="journal article" date="2015" name="Nature">
        <title>rRNA introns, odd ribosomes, and small enigmatic genomes across a large radiation of phyla.</title>
        <authorList>
            <person name="Brown C.T."/>
            <person name="Hug L.A."/>
            <person name="Thomas B.C."/>
            <person name="Sharon I."/>
            <person name="Castelle C.J."/>
            <person name="Singh A."/>
            <person name="Wilkins M.J."/>
            <person name="Williams K.H."/>
            <person name="Banfield J.F."/>
        </authorList>
    </citation>
    <scope>NUCLEOTIDE SEQUENCE [LARGE SCALE GENOMIC DNA]</scope>
</reference>
<sequence>MNKQNFVNLVGRFILIINLLGLIILSVFVVLIYQKSTKQEKLVTTTESTKENDTCGSDCKAYIDSAILNVSQKDISLPTTSPTSTTKPTFLPTTKPKTFISYIPIAGPATTTSTTWEDVSGTDFNLDLNTNYGSNAKTSWEAFIKVAHNNGQVFARLIDVTHGIVVNGSEISLINNSNLTQVSSGPLSFWSGNNQYRVQLKSLNSFEVTFGSGRVKITY</sequence>
<proteinExistence type="predicted"/>
<dbReference type="Proteomes" id="UP000034803">
    <property type="component" value="Unassembled WGS sequence"/>
</dbReference>
<evidence type="ECO:0000313" key="3">
    <source>
        <dbReference type="Proteomes" id="UP000034803"/>
    </source>
</evidence>